<proteinExistence type="predicted"/>
<dbReference type="Proteomes" id="UP000282423">
    <property type="component" value="Unassembled WGS sequence"/>
</dbReference>
<dbReference type="InterPro" id="IPR036812">
    <property type="entry name" value="NAD(P)_OxRdtase_dom_sf"/>
</dbReference>
<dbReference type="GO" id="GO:0016491">
    <property type="term" value="F:oxidoreductase activity"/>
    <property type="evidence" value="ECO:0007669"/>
    <property type="project" value="InterPro"/>
</dbReference>
<dbReference type="RefSeq" id="WP_121126019.1">
    <property type="nucleotide sequence ID" value="NZ_RBWS01000016.1"/>
</dbReference>
<dbReference type="CDD" id="cd19152">
    <property type="entry name" value="AKR_AKR15A"/>
    <property type="match status" value="1"/>
</dbReference>
<dbReference type="SUPFAM" id="SSF51430">
    <property type="entry name" value="NAD(P)-linked oxidoreductase"/>
    <property type="match status" value="1"/>
</dbReference>
<protein>
    <submittedName>
        <fullName evidence="2">Aldo/keto reductase</fullName>
    </submittedName>
</protein>
<dbReference type="EMBL" id="RBWS01000016">
    <property type="protein sequence ID" value="RKO69867.1"/>
    <property type="molecule type" value="Genomic_DNA"/>
</dbReference>
<dbReference type="GO" id="GO:0005829">
    <property type="term" value="C:cytosol"/>
    <property type="evidence" value="ECO:0007669"/>
    <property type="project" value="TreeGrafter"/>
</dbReference>
<name>A0A420VUC7_9SPHI</name>
<evidence type="ECO:0000259" key="1">
    <source>
        <dbReference type="Pfam" id="PF00248"/>
    </source>
</evidence>
<sequence length="339" mass="37586">MTSKGIGKTTFAWLPKVIYGTSSLGNLYKEMSFADKLAIIRACIQHAEGLAVFDTAGKYGAGLSLESLGAGLKQLKVDPSTVLISNKLGWYRIPLETEEPTFESGVWKGLRYDAEQRISYAGILSCYYQGNQLLGDYPAQLVSVHDPDEYLAKALNKADENQRYQDILEAYRALIELKNQGKVRAVGVGSKSWKVIQRIAQDVELDWVMIANSLTLHDHPAELLEFIAELVAANITVINSAVFNGGFLVGGDYYNYQLVNRETLAGETLYKWREQFWETCEKFAVKPAEACVAYGFGIDGVKAVALNTSKAEKVKDNVAMVNRVIPMEFWDELAVSGII</sequence>
<dbReference type="OrthoDB" id="9773828at2"/>
<organism evidence="2 3">
    <name type="scientific">Sphingobacterium puteale</name>
    <dbReference type="NCBI Taxonomy" id="2420510"/>
    <lineage>
        <taxon>Bacteria</taxon>
        <taxon>Pseudomonadati</taxon>
        <taxon>Bacteroidota</taxon>
        <taxon>Sphingobacteriia</taxon>
        <taxon>Sphingobacteriales</taxon>
        <taxon>Sphingobacteriaceae</taxon>
        <taxon>Sphingobacterium</taxon>
    </lineage>
</organism>
<gene>
    <name evidence="2" type="ORF">D7322_20115</name>
</gene>
<dbReference type="PANTHER" id="PTHR42686:SF1">
    <property type="entry name" value="GH17980P-RELATED"/>
    <property type="match status" value="1"/>
</dbReference>
<dbReference type="AlphaFoldDB" id="A0A420VUC7"/>
<reference evidence="2 3" key="1">
    <citation type="submission" date="2018-10" db="EMBL/GenBank/DDBJ databases">
        <title>Sphingobacterium sp. M05W1-28.</title>
        <authorList>
            <person name="Cai H."/>
        </authorList>
    </citation>
    <scope>NUCLEOTIDE SEQUENCE [LARGE SCALE GENOMIC DNA]</scope>
    <source>
        <strain evidence="2 3">M05W1-28</strain>
    </source>
</reference>
<dbReference type="PANTHER" id="PTHR42686">
    <property type="entry name" value="GH17980P-RELATED"/>
    <property type="match status" value="1"/>
</dbReference>
<dbReference type="Gene3D" id="3.20.20.100">
    <property type="entry name" value="NADP-dependent oxidoreductase domain"/>
    <property type="match status" value="1"/>
</dbReference>
<dbReference type="InterPro" id="IPR023210">
    <property type="entry name" value="NADP_OxRdtase_dom"/>
</dbReference>
<comment type="caution">
    <text evidence="2">The sequence shown here is derived from an EMBL/GenBank/DDBJ whole genome shotgun (WGS) entry which is preliminary data.</text>
</comment>
<dbReference type="Pfam" id="PF00248">
    <property type="entry name" value="Aldo_ket_red"/>
    <property type="match status" value="1"/>
</dbReference>
<accession>A0A420VUC7</accession>
<evidence type="ECO:0000313" key="3">
    <source>
        <dbReference type="Proteomes" id="UP000282423"/>
    </source>
</evidence>
<feature type="domain" description="NADP-dependent oxidoreductase" evidence="1">
    <location>
        <begin position="16"/>
        <end position="333"/>
    </location>
</feature>
<dbReference type="InterPro" id="IPR020471">
    <property type="entry name" value="AKR"/>
</dbReference>
<evidence type="ECO:0000313" key="2">
    <source>
        <dbReference type="EMBL" id="RKO69867.1"/>
    </source>
</evidence>
<keyword evidence="3" id="KW-1185">Reference proteome</keyword>